<dbReference type="InterPro" id="IPR013761">
    <property type="entry name" value="SAM/pointed_sf"/>
</dbReference>
<dbReference type="InterPro" id="IPR000418">
    <property type="entry name" value="Ets_dom"/>
</dbReference>
<dbReference type="SUPFAM" id="SSF46785">
    <property type="entry name" value="Winged helix' DNA-binding domain"/>
    <property type="match status" value="1"/>
</dbReference>
<dbReference type="AlphaFoldDB" id="A0A443SRY7"/>
<dbReference type="InterPro" id="IPR046328">
    <property type="entry name" value="ETS_fam"/>
</dbReference>
<dbReference type="PANTHER" id="PTHR11849:SF190">
    <property type="entry name" value="ETS-DOMAIN PROTEIN"/>
    <property type="match status" value="1"/>
</dbReference>
<dbReference type="InterPro" id="IPR036390">
    <property type="entry name" value="WH_DNA-bd_sf"/>
</dbReference>
<evidence type="ECO:0000259" key="6">
    <source>
        <dbReference type="PROSITE" id="PS51433"/>
    </source>
</evidence>
<dbReference type="GO" id="GO:0005634">
    <property type="term" value="C:nucleus"/>
    <property type="evidence" value="ECO:0007669"/>
    <property type="project" value="UniProtKB-SubCell"/>
</dbReference>
<keyword evidence="2 3" id="KW-0238">DNA-binding</keyword>
<dbReference type="Pfam" id="PF02198">
    <property type="entry name" value="SAM_PNT"/>
    <property type="match status" value="1"/>
</dbReference>
<comment type="similarity">
    <text evidence="1 3">Belongs to the ETS family.</text>
</comment>
<dbReference type="PROSITE" id="PS51433">
    <property type="entry name" value="PNT"/>
    <property type="match status" value="1"/>
</dbReference>
<name>A0A443SRY7_9ACAR</name>
<dbReference type="Proteomes" id="UP000288716">
    <property type="component" value="Unassembled WGS sequence"/>
</dbReference>
<evidence type="ECO:0000256" key="1">
    <source>
        <dbReference type="ARBA" id="ARBA00005562"/>
    </source>
</evidence>
<dbReference type="GO" id="GO:0000981">
    <property type="term" value="F:DNA-binding transcription factor activity, RNA polymerase II-specific"/>
    <property type="evidence" value="ECO:0007669"/>
    <property type="project" value="TreeGrafter"/>
</dbReference>
<dbReference type="InterPro" id="IPR036388">
    <property type="entry name" value="WH-like_DNA-bd_sf"/>
</dbReference>
<dbReference type="SUPFAM" id="SSF47769">
    <property type="entry name" value="SAM/Pointed domain"/>
    <property type="match status" value="1"/>
</dbReference>
<dbReference type="GO" id="GO:0043565">
    <property type="term" value="F:sequence-specific DNA binding"/>
    <property type="evidence" value="ECO:0007669"/>
    <property type="project" value="InterPro"/>
</dbReference>
<dbReference type="FunFam" id="1.10.10.10:FF:001336">
    <property type="entry name" value="Epithelium specific ets factor 3, ese3, putative"/>
    <property type="match status" value="1"/>
</dbReference>
<feature type="compositionally biased region" description="Low complexity" evidence="4">
    <location>
        <begin position="264"/>
        <end position="281"/>
    </location>
</feature>
<evidence type="ECO:0000259" key="5">
    <source>
        <dbReference type="PROSITE" id="PS50061"/>
    </source>
</evidence>
<feature type="domain" description="PNT" evidence="6">
    <location>
        <begin position="88"/>
        <end position="175"/>
    </location>
</feature>
<keyword evidence="8" id="KW-1185">Reference proteome</keyword>
<dbReference type="GO" id="GO:0030154">
    <property type="term" value="P:cell differentiation"/>
    <property type="evidence" value="ECO:0007669"/>
    <property type="project" value="TreeGrafter"/>
</dbReference>
<sequence length="401" mass="45773">MLMSSNDYECYNSEFYEPNQDVKDVMLTTQLQPLAIESSDQGSIDLIPFDNNNALNGTQRYTDYIDGKFDGVMSSLWSVDMSCKLSPFSSELASDLDSRYWESKCPEQWTSEDVWHWIFSWAGDRSIDIEEVHPLAYSNMNGDILCQMTRNDFISISPKFGTHIYETLQQLINQNRTTNLNTNVNHDFNVFPNLPSFDLLRSSCFDLECHGSSPSSGSESDRESTSSSLTAVNERQTGNNHLLTVTNNNLSTINVNHPLNTSTATKSLSSLTSSSLPIPVKKVGRRGRPPKKDAKSRNRQGKGNGKLWEFIRDLLLDPITNPSLIRWEKREDGVFKFVQSDKVAKLWGQRKQNPRMTYEKLSRAMRYYYKSQVLLPVFGRRLVYKFGPNATGWRPLPINLL</sequence>
<comment type="caution">
    <text evidence="7">The sequence shown here is derived from an EMBL/GenBank/DDBJ whole genome shotgun (WGS) entry which is preliminary data.</text>
</comment>
<dbReference type="InterPro" id="IPR003118">
    <property type="entry name" value="Pointed_dom"/>
</dbReference>
<reference evidence="7 8" key="1">
    <citation type="journal article" date="2018" name="Gigascience">
        <title>Genomes of trombidid mites reveal novel predicted allergens and laterally-transferred genes associated with secondary metabolism.</title>
        <authorList>
            <person name="Dong X."/>
            <person name="Chaisiri K."/>
            <person name="Xia D."/>
            <person name="Armstrong S.D."/>
            <person name="Fang Y."/>
            <person name="Donnelly M.J."/>
            <person name="Kadowaki T."/>
            <person name="McGarry J.W."/>
            <person name="Darby A.C."/>
            <person name="Makepeace B.L."/>
        </authorList>
    </citation>
    <scope>NUCLEOTIDE SEQUENCE [LARGE SCALE GENOMIC DNA]</scope>
    <source>
        <strain evidence="7">UoL-UT</strain>
    </source>
</reference>
<proteinExistence type="inferred from homology"/>
<evidence type="ECO:0000313" key="8">
    <source>
        <dbReference type="Proteomes" id="UP000288716"/>
    </source>
</evidence>
<feature type="domain" description="ETS" evidence="5">
    <location>
        <begin position="305"/>
        <end position="387"/>
    </location>
</feature>
<dbReference type="PANTHER" id="PTHR11849">
    <property type="entry name" value="ETS"/>
    <property type="match status" value="1"/>
</dbReference>
<keyword evidence="3" id="KW-0539">Nucleus</keyword>
<dbReference type="PROSITE" id="PS50061">
    <property type="entry name" value="ETS_DOMAIN_3"/>
    <property type="match status" value="1"/>
</dbReference>
<protein>
    <submittedName>
        <fullName evidence="7">ETSous factor-like protein</fullName>
    </submittedName>
</protein>
<organism evidence="7 8">
    <name type="scientific">Leptotrombidium deliense</name>
    <dbReference type="NCBI Taxonomy" id="299467"/>
    <lineage>
        <taxon>Eukaryota</taxon>
        <taxon>Metazoa</taxon>
        <taxon>Ecdysozoa</taxon>
        <taxon>Arthropoda</taxon>
        <taxon>Chelicerata</taxon>
        <taxon>Arachnida</taxon>
        <taxon>Acari</taxon>
        <taxon>Acariformes</taxon>
        <taxon>Trombidiformes</taxon>
        <taxon>Prostigmata</taxon>
        <taxon>Anystina</taxon>
        <taxon>Parasitengona</taxon>
        <taxon>Trombiculoidea</taxon>
        <taxon>Trombiculidae</taxon>
        <taxon>Leptotrombidium</taxon>
    </lineage>
</organism>
<dbReference type="Gene3D" id="1.10.10.10">
    <property type="entry name" value="Winged helix-like DNA-binding domain superfamily/Winged helix DNA-binding domain"/>
    <property type="match status" value="1"/>
</dbReference>
<evidence type="ECO:0000256" key="4">
    <source>
        <dbReference type="SAM" id="MobiDB-lite"/>
    </source>
</evidence>
<feature type="region of interest" description="Disordered" evidence="4">
    <location>
        <begin position="211"/>
        <end position="239"/>
    </location>
</feature>
<dbReference type="SMART" id="SM00251">
    <property type="entry name" value="SAM_PNT"/>
    <property type="match status" value="1"/>
</dbReference>
<dbReference type="Pfam" id="PF00178">
    <property type="entry name" value="Ets"/>
    <property type="match status" value="1"/>
</dbReference>
<feature type="compositionally biased region" description="Polar residues" evidence="4">
    <location>
        <begin position="229"/>
        <end position="238"/>
    </location>
</feature>
<dbReference type="OrthoDB" id="5975550at2759"/>
<feature type="region of interest" description="Disordered" evidence="4">
    <location>
        <begin position="264"/>
        <end position="303"/>
    </location>
</feature>
<evidence type="ECO:0000256" key="2">
    <source>
        <dbReference type="ARBA" id="ARBA00023125"/>
    </source>
</evidence>
<dbReference type="Gene3D" id="1.10.150.50">
    <property type="entry name" value="Transcription Factor, Ets-1"/>
    <property type="match status" value="1"/>
</dbReference>
<evidence type="ECO:0000313" key="7">
    <source>
        <dbReference type="EMBL" id="RWS30225.1"/>
    </source>
</evidence>
<dbReference type="SMART" id="SM00413">
    <property type="entry name" value="ETS"/>
    <property type="match status" value="1"/>
</dbReference>
<comment type="subcellular location">
    <subcellularLocation>
        <location evidence="3">Nucleus</location>
    </subcellularLocation>
</comment>
<dbReference type="PRINTS" id="PR00454">
    <property type="entry name" value="ETSDOMAIN"/>
</dbReference>
<dbReference type="VEuPathDB" id="VectorBase:LDEU001815"/>
<evidence type="ECO:0000256" key="3">
    <source>
        <dbReference type="RuleBase" id="RU004019"/>
    </source>
</evidence>
<gene>
    <name evidence="7" type="ORF">B4U80_01625</name>
</gene>
<dbReference type="STRING" id="299467.A0A443SRY7"/>
<dbReference type="EMBL" id="NCKV01000588">
    <property type="protein sequence ID" value="RWS30225.1"/>
    <property type="molecule type" value="Genomic_DNA"/>
</dbReference>
<accession>A0A443SRY7</accession>